<feature type="compositionally biased region" description="Acidic residues" evidence="1">
    <location>
        <begin position="249"/>
        <end position="265"/>
    </location>
</feature>
<proteinExistence type="predicted"/>
<organism evidence="4 5">
    <name type="scientific">Aphanomyces euteiches</name>
    <dbReference type="NCBI Taxonomy" id="100861"/>
    <lineage>
        <taxon>Eukaryota</taxon>
        <taxon>Sar</taxon>
        <taxon>Stramenopiles</taxon>
        <taxon>Oomycota</taxon>
        <taxon>Saprolegniomycetes</taxon>
        <taxon>Saprolegniales</taxon>
        <taxon>Verrucalvaceae</taxon>
        <taxon>Aphanomyces</taxon>
    </lineage>
</organism>
<name>A0A6G0XIJ9_9STRA</name>
<sequence length="313" mass="33412">MNPVYAIALASSWFCLSMDAASAATYGRIERALKEKKKPAKKGKKPKKHKKGKKPKKKHAKARKAAPKKESPPETPAAASTDSTGPAALSKPKEVSQQDEVKAVVAPPVANAKAAPSLGGPTALDGGNSKMSTGSLVGIIGACVGAAAMVAIIAMFVLRRSRKEKQRRIKSVLEQDFEEFENAATHRAPYNSGMHDLEAAEGRWASELVAEELQSGRRSSMSKSVVSVNDTILLRGAADKNVLSSLVDMESDVSSDSDSDDDDVDSPPPRGLAAPKQPRTSAAEFEFAEIQDSDDDNKVATGRKSKSHREEYL</sequence>
<comment type="caution">
    <text evidence="4">The sequence shown here is derived from an EMBL/GenBank/DDBJ whole genome shotgun (WGS) entry which is preliminary data.</text>
</comment>
<protein>
    <recommendedName>
        <fullName evidence="6">Transmembrane protein</fullName>
    </recommendedName>
</protein>
<feature type="chain" id="PRO_5026164784" description="Transmembrane protein" evidence="3">
    <location>
        <begin position="24"/>
        <end position="313"/>
    </location>
</feature>
<feature type="compositionally biased region" description="Basic residues" evidence="1">
    <location>
        <begin position="34"/>
        <end position="66"/>
    </location>
</feature>
<evidence type="ECO:0000256" key="3">
    <source>
        <dbReference type="SAM" id="SignalP"/>
    </source>
</evidence>
<keyword evidence="3" id="KW-0732">Signal</keyword>
<keyword evidence="2" id="KW-0812">Transmembrane</keyword>
<feature type="region of interest" description="Disordered" evidence="1">
    <location>
        <begin position="32"/>
        <end position="100"/>
    </location>
</feature>
<accession>A0A6G0XIJ9</accession>
<feature type="transmembrane region" description="Helical" evidence="2">
    <location>
        <begin position="136"/>
        <end position="158"/>
    </location>
</feature>
<dbReference type="VEuPathDB" id="FungiDB:AeMF1_011268"/>
<keyword evidence="5" id="KW-1185">Reference proteome</keyword>
<feature type="compositionally biased region" description="Acidic residues" evidence="1">
    <location>
        <begin position="286"/>
        <end position="295"/>
    </location>
</feature>
<dbReference type="Proteomes" id="UP000481153">
    <property type="component" value="Unassembled WGS sequence"/>
</dbReference>
<evidence type="ECO:0000256" key="2">
    <source>
        <dbReference type="SAM" id="Phobius"/>
    </source>
</evidence>
<evidence type="ECO:0000313" key="5">
    <source>
        <dbReference type="Proteomes" id="UP000481153"/>
    </source>
</evidence>
<dbReference type="AlphaFoldDB" id="A0A6G0XIJ9"/>
<gene>
    <name evidence="4" type="ORF">Ae201684_004509</name>
</gene>
<evidence type="ECO:0000256" key="1">
    <source>
        <dbReference type="SAM" id="MobiDB-lite"/>
    </source>
</evidence>
<keyword evidence="2" id="KW-0472">Membrane</keyword>
<evidence type="ECO:0000313" key="4">
    <source>
        <dbReference type="EMBL" id="KAF0739926.1"/>
    </source>
</evidence>
<dbReference type="EMBL" id="VJMJ01000056">
    <property type="protein sequence ID" value="KAF0739926.1"/>
    <property type="molecule type" value="Genomic_DNA"/>
</dbReference>
<reference evidence="4 5" key="1">
    <citation type="submission" date="2019-07" db="EMBL/GenBank/DDBJ databases">
        <title>Genomics analysis of Aphanomyces spp. identifies a new class of oomycete effector associated with host adaptation.</title>
        <authorList>
            <person name="Gaulin E."/>
        </authorList>
    </citation>
    <scope>NUCLEOTIDE SEQUENCE [LARGE SCALE GENOMIC DNA]</scope>
    <source>
        <strain evidence="4 5">ATCC 201684</strain>
    </source>
</reference>
<feature type="region of interest" description="Disordered" evidence="1">
    <location>
        <begin position="248"/>
        <end position="313"/>
    </location>
</feature>
<feature type="compositionally biased region" description="Basic and acidic residues" evidence="1">
    <location>
        <begin position="91"/>
        <end position="100"/>
    </location>
</feature>
<evidence type="ECO:0008006" key="6">
    <source>
        <dbReference type="Google" id="ProtNLM"/>
    </source>
</evidence>
<feature type="signal peptide" evidence="3">
    <location>
        <begin position="1"/>
        <end position="23"/>
    </location>
</feature>
<keyword evidence="2" id="KW-1133">Transmembrane helix</keyword>